<protein>
    <submittedName>
        <fullName evidence="1">Uncharacterized protein</fullName>
    </submittedName>
</protein>
<keyword evidence="2" id="KW-1185">Reference proteome</keyword>
<dbReference type="Proteomes" id="UP000284531">
    <property type="component" value="Unassembled WGS sequence"/>
</dbReference>
<dbReference type="EMBL" id="RAPQ01000012">
    <property type="protein sequence ID" value="RKD96788.1"/>
    <property type="molecule type" value="Genomic_DNA"/>
</dbReference>
<dbReference type="RefSeq" id="WP_120241444.1">
    <property type="nucleotide sequence ID" value="NZ_RAPQ01000012.1"/>
</dbReference>
<accession>A0A419WMY2</accession>
<sequence>MTYGKRWHIEFDTRLKGKCEVDIFQKNYTGSVELVEKYTADPLVLSAGDVSDNPFEPLQGSDILLSLVTEERLRFSEMFSADMKKHYCEVKYDGVLDGKYWFVVDLYKEPYNKPPFAVNLRAVDGIGLLKNLTFDLRGNQTIKNTIKHILDKIGFDLQIDVVNEIYEVSSGSNIHFLDTLKKFDYLDDKEDATYCDEILEQLLLSAESRMMQREGKWVIEQIPELDKVHTLRHFDSNFNPLANEQVDLSIQTTDQHQSNFCKLKVAGAQLEALPSWKQFGLTQNYYKLENSLRNGEITEKTFDQATEEEVVHTLPIFRRDPDTFEPIWENRPVSKGFKYYLHNWWLTHPGYKLEHEGVLLYELPTVDNYAVEMHHEDLVVRSSYDAFDLELEFTIGKIVYNTYTGLGTWEPTRGDVKFNVRITDDFVNPTCESYLGKDGWSATPVDILWEDIHNTELSNTFKLNIRSHSVPQDGKFIIQLWSAKWGDFPTLFFKKASIKFLNSKYEQYEDKVESVVVVDGRNNLIPTTYELDFVDLPDFPNTLNAFAGGMLLSNGWHTKLWQYNGKQDKLANLMALQYVAGFAVPRFKINANLYSDVLHRGSILSDVGSGDRKFLMGKCSYSARNSEWSGVEWLELPTYPIKGELEAMFIGSISDSVLNVFGPNAIDDGNYIIFPQLTKDVFDITNASYWHTDFQNLADFDPAQPRRWKKTWLSGPEIIEYALPEVQKYLFFKDIEGDELQTSMPIMVYSSDQTANQETIEEFLEGYFWLYDGADLLEDNGSVLIENI</sequence>
<name>A0A419WMY2_9BACT</name>
<gene>
    <name evidence="1" type="ORF">BXY64_3735</name>
</gene>
<proteinExistence type="predicted"/>
<evidence type="ECO:0000313" key="2">
    <source>
        <dbReference type="Proteomes" id="UP000284531"/>
    </source>
</evidence>
<reference evidence="1 2" key="1">
    <citation type="submission" date="2018-09" db="EMBL/GenBank/DDBJ databases">
        <title>Genomic Encyclopedia of Archaeal and Bacterial Type Strains, Phase II (KMG-II): from individual species to whole genera.</title>
        <authorList>
            <person name="Goeker M."/>
        </authorList>
    </citation>
    <scope>NUCLEOTIDE SEQUENCE [LARGE SCALE GENOMIC DNA]</scope>
    <source>
        <strain evidence="1 2">DSM 21950</strain>
    </source>
</reference>
<dbReference type="OrthoDB" id="9757809at2"/>
<organism evidence="1 2">
    <name type="scientific">Marinifilum flexuosum</name>
    <dbReference type="NCBI Taxonomy" id="1117708"/>
    <lineage>
        <taxon>Bacteria</taxon>
        <taxon>Pseudomonadati</taxon>
        <taxon>Bacteroidota</taxon>
        <taxon>Bacteroidia</taxon>
        <taxon>Marinilabiliales</taxon>
        <taxon>Marinifilaceae</taxon>
    </lineage>
</organism>
<evidence type="ECO:0000313" key="1">
    <source>
        <dbReference type="EMBL" id="RKD96788.1"/>
    </source>
</evidence>
<comment type="caution">
    <text evidence="1">The sequence shown here is derived from an EMBL/GenBank/DDBJ whole genome shotgun (WGS) entry which is preliminary data.</text>
</comment>
<dbReference type="AlphaFoldDB" id="A0A419WMY2"/>